<dbReference type="SMART" id="SM00732">
    <property type="entry name" value="YqgFc"/>
    <property type="match status" value="1"/>
</dbReference>
<dbReference type="RefSeq" id="WP_169972143.1">
    <property type="nucleotide sequence ID" value="NZ_JADBHS010000008.1"/>
</dbReference>
<dbReference type="NCBIfam" id="TIGR00250">
    <property type="entry name" value="RNAse_H_YqgF"/>
    <property type="match status" value="1"/>
</dbReference>
<evidence type="ECO:0000256" key="3">
    <source>
        <dbReference type="ARBA" id="ARBA00022722"/>
    </source>
</evidence>
<evidence type="ECO:0000313" key="7">
    <source>
        <dbReference type="EMBL" id="MBE2986500.1"/>
    </source>
</evidence>
<evidence type="ECO:0000256" key="5">
    <source>
        <dbReference type="HAMAP-Rule" id="MF_00651"/>
    </source>
</evidence>
<dbReference type="InterPro" id="IPR012337">
    <property type="entry name" value="RNaseH-like_sf"/>
</dbReference>
<dbReference type="EMBL" id="JADBHS010000008">
    <property type="protein sequence ID" value="MBE2986500.1"/>
    <property type="molecule type" value="Genomic_DNA"/>
</dbReference>
<evidence type="ECO:0000259" key="6">
    <source>
        <dbReference type="SMART" id="SM00732"/>
    </source>
</evidence>
<dbReference type="PANTHER" id="PTHR33317">
    <property type="entry name" value="POLYNUCLEOTIDYL TRANSFERASE, RIBONUCLEASE H-LIKE SUPERFAMILY PROTEIN"/>
    <property type="match status" value="1"/>
</dbReference>
<dbReference type="GO" id="GO:0005737">
    <property type="term" value="C:cytoplasm"/>
    <property type="evidence" value="ECO:0007669"/>
    <property type="project" value="UniProtKB-SubCell"/>
</dbReference>
<dbReference type="GO" id="GO:0000967">
    <property type="term" value="P:rRNA 5'-end processing"/>
    <property type="evidence" value="ECO:0007669"/>
    <property type="project" value="UniProtKB-UniRule"/>
</dbReference>
<evidence type="ECO:0000313" key="8">
    <source>
        <dbReference type="Proteomes" id="UP001318760"/>
    </source>
</evidence>
<dbReference type="EC" id="3.1.-.-" evidence="5"/>
<dbReference type="Proteomes" id="UP001318760">
    <property type="component" value="Unassembled WGS sequence"/>
</dbReference>
<keyword evidence="3 5" id="KW-0540">Nuclease</keyword>
<evidence type="ECO:0000256" key="4">
    <source>
        <dbReference type="ARBA" id="ARBA00022801"/>
    </source>
</evidence>
<dbReference type="AlphaFoldDB" id="A0ABD4JJ08"/>
<accession>A0ABD4JJ08</accession>
<organism evidence="7 8">
    <name type="scientific">Campylobacter californiensis</name>
    <dbReference type="NCBI Taxonomy" id="1032243"/>
    <lineage>
        <taxon>Bacteria</taxon>
        <taxon>Pseudomonadati</taxon>
        <taxon>Campylobacterota</taxon>
        <taxon>Epsilonproteobacteria</taxon>
        <taxon>Campylobacterales</taxon>
        <taxon>Campylobacteraceae</taxon>
        <taxon>Campylobacter</taxon>
    </lineage>
</organism>
<comment type="function">
    <text evidence="5">Could be a nuclease involved in processing of the 5'-end of pre-16S rRNA.</text>
</comment>
<dbReference type="InterPro" id="IPR037027">
    <property type="entry name" value="YqgF/RNaseH-like_dom_sf"/>
</dbReference>
<dbReference type="GO" id="GO:0016788">
    <property type="term" value="F:hydrolase activity, acting on ester bonds"/>
    <property type="evidence" value="ECO:0007669"/>
    <property type="project" value="UniProtKB-UniRule"/>
</dbReference>
<keyword evidence="1 5" id="KW-0963">Cytoplasm</keyword>
<evidence type="ECO:0000256" key="2">
    <source>
        <dbReference type="ARBA" id="ARBA00022517"/>
    </source>
</evidence>
<name>A0ABD4JJ08_9BACT</name>
<feature type="domain" description="YqgF/RNase H-like" evidence="6">
    <location>
        <begin position="3"/>
        <end position="98"/>
    </location>
</feature>
<dbReference type="GO" id="GO:0004518">
    <property type="term" value="F:nuclease activity"/>
    <property type="evidence" value="ECO:0007669"/>
    <property type="project" value="UniProtKB-KW"/>
</dbReference>
<evidence type="ECO:0000256" key="1">
    <source>
        <dbReference type="ARBA" id="ARBA00022490"/>
    </source>
</evidence>
<dbReference type="SUPFAM" id="SSF53098">
    <property type="entry name" value="Ribonuclease H-like"/>
    <property type="match status" value="1"/>
</dbReference>
<proteinExistence type="inferred from homology"/>
<keyword evidence="2 5" id="KW-0690">Ribosome biogenesis</keyword>
<dbReference type="CDD" id="cd16964">
    <property type="entry name" value="YqgF"/>
    <property type="match status" value="1"/>
</dbReference>
<gene>
    <name evidence="7" type="primary">ruvX</name>
    <name evidence="7" type="ORF">CCAL12919_05060</name>
</gene>
<protein>
    <recommendedName>
        <fullName evidence="5">Putative pre-16S rRNA nuclease</fullName>
        <ecNumber evidence="5">3.1.-.-</ecNumber>
    </recommendedName>
</protein>
<dbReference type="HAMAP" id="MF_00651">
    <property type="entry name" value="Nuclease_YqgF"/>
    <property type="match status" value="1"/>
</dbReference>
<keyword evidence="4 5" id="KW-0378">Hydrolase</keyword>
<comment type="caution">
    <text evidence="7">The sequence shown here is derived from an EMBL/GenBank/DDBJ whole genome shotgun (WGS) entry which is preliminary data.</text>
</comment>
<dbReference type="PANTHER" id="PTHR33317:SF4">
    <property type="entry name" value="POLYNUCLEOTIDYL TRANSFERASE, RIBONUCLEASE H-LIKE SUPERFAMILY PROTEIN"/>
    <property type="match status" value="1"/>
</dbReference>
<reference evidence="7 8" key="1">
    <citation type="submission" date="2020-10" db="EMBL/GenBank/DDBJ databases">
        <title>Campylobacter californiensis sp. nov. isolated from cattle and feral swine in California.</title>
        <authorList>
            <person name="Miller W.G."/>
        </authorList>
    </citation>
    <scope>NUCLEOTIDE SEQUENCE [LARGE SCALE GENOMIC DNA]</scope>
    <source>
        <strain evidence="7 8">RM12919</strain>
    </source>
</reference>
<sequence length="127" mass="14087">MNEKFMAIDVGLKRIGVAFGVGQVVLPQEPILRKNRNQAARDVSQRVAEYGVNVLVVGLPLGGSSEDEMRRRIEHFVSLLEFGGRIVYQDESLSSFEASEIYTDTKRDGKLDSMAAAVILKRYLGVV</sequence>
<dbReference type="InterPro" id="IPR006641">
    <property type="entry name" value="YqgF/RNaseH-like_dom"/>
</dbReference>
<dbReference type="NCBIfam" id="NF001026">
    <property type="entry name" value="PRK00109.2-2"/>
    <property type="match status" value="1"/>
</dbReference>
<comment type="similarity">
    <text evidence="5">Belongs to the YqgF HJR family.</text>
</comment>
<dbReference type="InterPro" id="IPR005227">
    <property type="entry name" value="YqgF"/>
</dbReference>
<comment type="subcellular location">
    <subcellularLocation>
        <location evidence="5">Cytoplasm</location>
    </subcellularLocation>
</comment>
<dbReference type="Pfam" id="PF03652">
    <property type="entry name" value="RuvX"/>
    <property type="match status" value="1"/>
</dbReference>
<dbReference type="Gene3D" id="3.30.420.140">
    <property type="entry name" value="YqgF/RNase H-like domain"/>
    <property type="match status" value="1"/>
</dbReference>